<accession>A0A4Z0BQ23</accession>
<keyword evidence="2" id="KW-0812">Transmembrane</keyword>
<dbReference type="GO" id="GO:0005886">
    <property type="term" value="C:plasma membrane"/>
    <property type="evidence" value="ECO:0007669"/>
    <property type="project" value="TreeGrafter"/>
</dbReference>
<name>A0A4Z0BQ23_9BURK</name>
<dbReference type="PANTHER" id="PTHR35813:SF1">
    <property type="entry name" value="INNER MEMBRANE PROTEIN YBAN"/>
    <property type="match status" value="1"/>
</dbReference>
<reference evidence="3 4" key="1">
    <citation type="submission" date="2019-03" db="EMBL/GenBank/DDBJ databases">
        <title>Ramlibacter henchirensis DSM 14656, whole genome shotgun sequence.</title>
        <authorList>
            <person name="Zhang X."/>
            <person name="Feng G."/>
            <person name="Zhu H."/>
        </authorList>
    </citation>
    <scope>NUCLEOTIDE SEQUENCE [LARGE SCALE GENOMIC DNA]</scope>
    <source>
        <strain evidence="3 4">DSM 14656</strain>
    </source>
</reference>
<dbReference type="OrthoDB" id="9816293at2"/>
<feature type="transmembrane region" description="Helical" evidence="2">
    <location>
        <begin position="20"/>
        <end position="53"/>
    </location>
</feature>
<dbReference type="InterPro" id="IPR007401">
    <property type="entry name" value="DUF454"/>
</dbReference>
<evidence type="ECO:0000313" key="3">
    <source>
        <dbReference type="EMBL" id="TFZ00941.1"/>
    </source>
</evidence>
<dbReference type="RefSeq" id="WP_135265279.1">
    <property type="nucleotide sequence ID" value="NZ_SMLM01000003.1"/>
</dbReference>
<feature type="transmembrane region" description="Helical" evidence="2">
    <location>
        <begin position="109"/>
        <end position="126"/>
    </location>
</feature>
<proteinExistence type="predicted"/>
<evidence type="ECO:0000313" key="4">
    <source>
        <dbReference type="Proteomes" id="UP000298180"/>
    </source>
</evidence>
<keyword evidence="2" id="KW-0472">Membrane</keyword>
<organism evidence="3 4">
    <name type="scientific">Ramlibacter henchirensis</name>
    <dbReference type="NCBI Taxonomy" id="204072"/>
    <lineage>
        <taxon>Bacteria</taxon>
        <taxon>Pseudomonadati</taxon>
        <taxon>Pseudomonadota</taxon>
        <taxon>Betaproteobacteria</taxon>
        <taxon>Burkholderiales</taxon>
        <taxon>Comamonadaceae</taxon>
        <taxon>Ramlibacter</taxon>
    </lineage>
</organism>
<dbReference type="Proteomes" id="UP000298180">
    <property type="component" value="Unassembled WGS sequence"/>
</dbReference>
<dbReference type="PANTHER" id="PTHR35813">
    <property type="entry name" value="INNER MEMBRANE PROTEIN YBAN"/>
    <property type="match status" value="1"/>
</dbReference>
<feature type="compositionally biased region" description="Low complexity" evidence="1">
    <location>
        <begin position="137"/>
        <end position="156"/>
    </location>
</feature>
<evidence type="ECO:0000256" key="2">
    <source>
        <dbReference type="SAM" id="Phobius"/>
    </source>
</evidence>
<protein>
    <submittedName>
        <fullName evidence="3">DUF454 domain-containing protein</fullName>
    </submittedName>
</protein>
<comment type="caution">
    <text evidence="3">The sequence shown here is derived from an EMBL/GenBank/DDBJ whole genome shotgun (WGS) entry which is preliminary data.</text>
</comment>
<dbReference type="Pfam" id="PF04304">
    <property type="entry name" value="DUF454"/>
    <property type="match status" value="1"/>
</dbReference>
<dbReference type="AlphaFoldDB" id="A0A4Z0BQ23"/>
<evidence type="ECO:0000256" key="1">
    <source>
        <dbReference type="SAM" id="MobiDB-lite"/>
    </source>
</evidence>
<sequence length="156" mass="16903">MAHSPAEPRPLTGPARWLFLLLAVASLALGIIGLFLPVVPTVPFLLLSAWAAARSSPRLLRWLESHPHFGPPLRDWRNGGVVRRRAKWLASLVMAASAAGMLLWIGPRWYVLAVAAVMAVVLLWLWRRPESAPGQDTSPASSRRSPSSSSTGTPSS</sequence>
<gene>
    <name evidence="3" type="ORF">EZ313_21150</name>
</gene>
<feature type="region of interest" description="Disordered" evidence="1">
    <location>
        <begin position="131"/>
        <end position="156"/>
    </location>
</feature>
<keyword evidence="4" id="KW-1185">Reference proteome</keyword>
<dbReference type="EMBL" id="SMLM01000003">
    <property type="protein sequence ID" value="TFZ00941.1"/>
    <property type="molecule type" value="Genomic_DNA"/>
</dbReference>
<feature type="transmembrane region" description="Helical" evidence="2">
    <location>
        <begin position="86"/>
        <end position="103"/>
    </location>
</feature>
<keyword evidence="2" id="KW-1133">Transmembrane helix</keyword>